<dbReference type="Pfam" id="PF00566">
    <property type="entry name" value="RabGAP-TBC"/>
    <property type="match status" value="1"/>
</dbReference>
<dbReference type="OMA" id="PMLFRMY"/>
<accession>M3B3A5</accession>
<evidence type="ECO:0000256" key="3">
    <source>
        <dbReference type="SAM" id="Coils"/>
    </source>
</evidence>
<feature type="compositionally biased region" description="Basic and acidic residues" evidence="4">
    <location>
        <begin position="787"/>
        <end position="796"/>
    </location>
</feature>
<dbReference type="GO" id="GO:0005096">
    <property type="term" value="F:GTPase activator activity"/>
    <property type="evidence" value="ECO:0007669"/>
    <property type="project" value="UniProtKB-KW"/>
</dbReference>
<feature type="compositionally biased region" description="Polar residues" evidence="4">
    <location>
        <begin position="746"/>
        <end position="764"/>
    </location>
</feature>
<dbReference type="InterPro" id="IPR035969">
    <property type="entry name" value="Rab-GAP_TBC_sf"/>
</dbReference>
<feature type="compositionally biased region" description="Polar residues" evidence="4">
    <location>
        <begin position="1348"/>
        <end position="1358"/>
    </location>
</feature>
<dbReference type="InterPro" id="IPR000195">
    <property type="entry name" value="Rab-GAP-TBC_dom"/>
</dbReference>
<evidence type="ECO:0000259" key="5">
    <source>
        <dbReference type="PROSITE" id="PS50086"/>
    </source>
</evidence>
<evidence type="ECO:0000313" key="7">
    <source>
        <dbReference type="Proteomes" id="UP000016931"/>
    </source>
</evidence>
<dbReference type="FunFam" id="1.10.472.80:FF:000027">
    <property type="entry name" value="GTPase activating protein (Evi5)"/>
    <property type="match status" value="1"/>
</dbReference>
<keyword evidence="7" id="KW-1185">Reference proteome</keyword>
<name>M3B3A5_SPHMS</name>
<dbReference type="FunFam" id="1.10.10.750:FF:000003">
    <property type="entry name" value="GTPase activating protein (Evi5)"/>
    <property type="match status" value="1"/>
</dbReference>
<feature type="region of interest" description="Disordered" evidence="4">
    <location>
        <begin position="52"/>
        <end position="175"/>
    </location>
</feature>
<feature type="compositionally biased region" description="Low complexity" evidence="4">
    <location>
        <begin position="294"/>
        <end position="303"/>
    </location>
</feature>
<proteinExistence type="predicted"/>
<feature type="compositionally biased region" description="Polar residues" evidence="4">
    <location>
        <begin position="1077"/>
        <end position="1105"/>
    </location>
</feature>
<dbReference type="Gene3D" id="1.10.8.270">
    <property type="entry name" value="putative rabgap domain of human tbc1 domain family member 14 like domains"/>
    <property type="match status" value="1"/>
</dbReference>
<feature type="compositionally biased region" description="Basic and acidic residues" evidence="4">
    <location>
        <begin position="953"/>
        <end position="963"/>
    </location>
</feature>
<dbReference type="Gene3D" id="1.10.10.750">
    <property type="entry name" value="Ypt/Rab-GAP domain of gyp1p, domain 1"/>
    <property type="match status" value="1"/>
</dbReference>
<feature type="region of interest" description="Disordered" evidence="4">
    <location>
        <begin position="911"/>
        <end position="963"/>
    </location>
</feature>
<dbReference type="Proteomes" id="UP000016931">
    <property type="component" value="Unassembled WGS sequence"/>
</dbReference>
<sequence length="1358" mass="149577">MIGTAISPHILAPTLGAQAGPELTTVERPTGAAETMANDALATMETLQTRLDLVDHDEQSAASVMAKKTDEMRQADDQEEEKEKEEEKEEEDEDEEEHFRPSTPQHSTTSDSDTSSTPTQEAAKPTFVETITLHGEPLDDRALSSSSSSSPRPETPTDPQTPSTPHDLTRDSMASFALSDTSMDWNNLSSEAIEDVLATPRVSNTRRHLRKVSSLDILQNKFAAPDKPTTLFDSDENSRDPPMSAVELSRENNDLDAWRRNTDLLPHDYTLSHRQSVATMDSIEILEDSPLTPPSRSMSRSSSADPHNRTSDSSGEDMQVDWQALDKTEEQEKEDKAAQEGAEDDATAFLLARLEQENAKFAADPKASASKPLRRKTRAYSRPPSMAQLKRLVATSEMPSIRYSLASDTRFPPSPNETPPMTELEFWVALVQDYSSTALRLPTLTTTKIRSGVPPPLRGVVWTSMSGARDRDLEDSYERLIHEKSSYEGIINKDVGRSFPGVELFRDADGDGQKMLGRVLKCFSLHDKDIGYCQGLGFLVGPLLMNMGERDAFCVLVRLMDHFSLRASFLPSLSGLHMRIYQFSALLKQHHPKLQEHLAKHGIEPAYLSQWFLSCFAVTCPLNLLFRIYDVIFAEGANETVMRVALALMRRHEERMLATDEFEEVMSLLLGREMWNCYAGDADELVDDFTSLGDIVTFARLAELEKEFEKQSSEAVGQSAGFLPTVQAAASGFLGRIWAPGHAATPSKTVTNHAHNASTTTLSPETADKTRGGFFGRPSTFLRRSPSRTELHDAHDSSSSGDSGSTNGSSAVSLTSTIMTDPDTPLAHGQGMRESIADSISTKSKADSMYPQSTSLLISQQRDLQAQIEDLLTAMGEMQREQAQLAVMLQKEREERSEDHKIMRQMVAKLRKDKTDRRKTMPPPPRNQSPLEVPLPTSRPLSVGDFTQLNIDGTDKEPPERDEMEELVEKAQERLQTSVRFSMSLETKANLRSTLARAREELAVAEAQSRDLAIRLEASQSAVIAFQEEGDDLRSEVKELRQRVADEFKARQRLEHKIGELNAQTRSIERKERQYRSESLQQVPTLSKSGDASNPQGRKGSTSSMPGGLRELRLGRRDSSSSVHNTRSQSLRNTSPPATDVPLPTLRTEPASADGTPATSPSQSDIASPSSVPPAGEQLAAPVGRRGFSKRTSSLATQDVFATTQHEVVPEEALLLELVNAKTAEAQALQELDEVKKALSVSKRRQEETMTRMRAEIEAAKTEAKLAVEKVEAAKVPSEPAIASPMFSQPSTPFAEGSNPLAPAGKVSSGTGTPADDRPESELNVAKKGEDKSAVAPVGWFWQRRTASKSTNVSPAED</sequence>
<reference evidence="6 7" key="1">
    <citation type="journal article" date="2012" name="PLoS Pathog.">
        <title>Diverse lifestyles and strategies of plant pathogenesis encoded in the genomes of eighteen Dothideomycetes fungi.</title>
        <authorList>
            <person name="Ohm R.A."/>
            <person name="Feau N."/>
            <person name="Henrissat B."/>
            <person name="Schoch C.L."/>
            <person name="Horwitz B.A."/>
            <person name="Barry K.W."/>
            <person name="Condon B.J."/>
            <person name="Copeland A.C."/>
            <person name="Dhillon B."/>
            <person name="Glaser F."/>
            <person name="Hesse C.N."/>
            <person name="Kosti I."/>
            <person name="LaButti K."/>
            <person name="Lindquist E.A."/>
            <person name="Lucas S."/>
            <person name="Salamov A.A."/>
            <person name="Bradshaw R.E."/>
            <person name="Ciuffetti L."/>
            <person name="Hamelin R.C."/>
            <person name="Kema G.H.J."/>
            <person name="Lawrence C."/>
            <person name="Scott J.A."/>
            <person name="Spatafora J.W."/>
            <person name="Turgeon B.G."/>
            <person name="de Wit P.J.G.M."/>
            <person name="Zhong S."/>
            <person name="Goodwin S.B."/>
            <person name="Grigoriev I.V."/>
        </authorList>
    </citation>
    <scope>NUCLEOTIDE SEQUENCE [LARGE SCALE GENOMIC DNA]</scope>
    <source>
        <strain evidence="6 7">SO2202</strain>
    </source>
</reference>
<keyword evidence="2 3" id="KW-0175">Coiled coil</keyword>
<dbReference type="GO" id="GO:0031267">
    <property type="term" value="F:small GTPase binding"/>
    <property type="evidence" value="ECO:0007669"/>
    <property type="project" value="TreeGrafter"/>
</dbReference>
<dbReference type="eggNOG" id="KOG1102">
    <property type="taxonomic scope" value="Eukaryota"/>
</dbReference>
<protein>
    <submittedName>
        <fullName evidence="6">TBC-domain-containing protein</fullName>
    </submittedName>
</protein>
<feature type="compositionally biased region" description="Basic and acidic residues" evidence="4">
    <location>
        <begin position="1110"/>
        <end position="1119"/>
    </location>
</feature>
<dbReference type="SUPFAM" id="SSF47923">
    <property type="entry name" value="Ypt/Rab-GAP domain of gyp1p"/>
    <property type="match status" value="2"/>
</dbReference>
<dbReference type="EMBL" id="KB456262">
    <property type="protein sequence ID" value="EMF14277.1"/>
    <property type="molecule type" value="Genomic_DNA"/>
</dbReference>
<dbReference type="FunFam" id="1.10.8.270:FF:000001">
    <property type="entry name" value="TBC1 domain family member 1"/>
    <property type="match status" value="1"/>
</dbReference>
<evidence type="ECO:0000256" key="4">
    <source>
        <dbReference type="SAM" id="MobiDB-lite"/>
    </source>
</evidence>
<organism evidence="6 7">
    <name type="scientific">Sphaerulina musiva (strain SO2202)</name>
    <name type="common">Poplar stem canker fungus</name>
    <name type="synonym">Septoria musiva</name>
    <dbReference type="NCBI Taxonomy" id="692275"/>
    <lineage>
        <taxon>Eukaryota</taxon>
        <taxon>Fungi</taxon>
        <taxon>Dikarya</taxon>
        <taxon>Ascomycota</taxon>
        <taxon>Pezizomycotina</taxon>
        <taxon>Dothideomycetes</taxon>
        <taxon>Dothideomycetidae</taxon>
        <taxon>Mycosphaerellales</taxon>
        <taxon>Mycosphaerellaceae</taxon>
        <taxon>Sphaerulina</taxon>
    </lineage>
</organism>
<feature type="region of interest" description="Disordered" evidence="4">
    <location>
        <begin position="225"/>
        <end position="256"/>
    </location>
</feature>
<feature type="compositionally biased region" description="Basic and acidic residues" evidence="4">
    <location>
        <begin position="1315"/>
        <end position="1333"/>
    </location>
</feature>
<dbReference type="HOGENOM" id="CLU_005062_1_0_1"/>
<feature type="region of interest" description="Disordered" evidence="4">
    <location>
        <begin position="287"/>
        <end position="318"/>
    </location>
</feature>
<feature type="domain" description="Rab-GAP TBC" evidence="5">
    <location>
        <begin position="452"/>
        <end position="636"/>
    </location>
</feature>
<feature type="compositionally biased region" description="Low complexity" evidence="4">
    <location>
        <begin position="797"/>
        <end position="810"/>
    </location>
</feature>
<evidence type="ECO:0000256" key="1">
    <source>
        <dbReference type="ARBA" id="ARBA00022468"/>
    </source>
</evidence>
<dbReference type="InterPro" id="IPR050302">
    <property type="entry name" value="Rab_GAP_TBC_domain"/>
</dbReference>
<feature type="region of interest" description="Disordered" evidence="4">
    <location>
        <begin position="1282"/>
        <end position="1358"/>
    </location>
</feature>
<dbReference type="SMART" id="SM00164">
    <property type="entry name" value="TBC"/>
    <property type="match status" value="1"/>
</dbReference>
<dbReference type="PANTHER" id="PTHR47219:SF9">
    <property type="entry name" value="GTPASE ACTIVATING PROTEIN AND CENTROSOME-ASSOCIATED, ISOFORM B"/>
    <property type="match status" value="1"/>
</dbReference>
<feature type="compositionally biased region" description="Acidic residues" evidence="4">
    <location>
        <begin position="77"/>
        <end position="96"/>
    </location>
</feature>
<feature type="coiled-coil region" evidence="3">
    <location>
        <begin position="1218"/>
        <end position="1274"/>
    </location>
</feature>
<feature type="region of interest" description="Disordered" evidence="4">
    <location>
        <begin position="1065"/>
        <end position="1190"/>
    </location>
</feature>
<keyword evidence="1" id="KW-0343">GTPase activation</keyword>
<dbReference type="STRING" id="692275.M3B3A5"/>
<dbReference type="RefSeq" id="XP_016762398.1">
    <property type="nucleotide sequence ID" value="XM_016909604.1"/>
</dbReference>
<feature type="compositionally biased region" description="Basic and acidic residues" evidence="4">
    <location>
        <begin position="67"/>
        <end position="76"/>
    </location>
</feature>
<dbReference type="Gene3D" id="1.10.472.80">
    <property type="entry name" value="Ypt/Rab-GAP domain of gyp1p, domain 3"/>
    <property type="match status" value="1"/>
</dbReference>
<feature type="compositionally biased region" description="Polar residues" evidence="4">
    <location>
        <begin position="1123"/>
        <end position="1137"/>
    </location>
</feature>
<feature type="compositionally biased region" description="Low complexity" evidence="4">
    <location>
        <begin position="1160"/>
        <end position="1170"/>
    </location>
</feature>
<gene>
    <name evidence="6" type="ORF">SEPMUDRAFT_62492</name>
</gene>
<dbReference type="GeneID" id="27906741"/>
<evidence type="ECO:0000313" key="6">
    <source>
        <dbReference type="EMBL" id="EMF14277.1"/>
    </source>
</evidence>
<dbReference type="PANTHER" id="PTHR47219">
    <property type="entry name" value="RAB GTPASE-ACTIVATING PROTEIN 1-LIKE"/>
    <property type="match status" value="1"/>
</dbReference>
<feature type="compositionally biased region" description="Basic and acidic residues" evidence="4">
    <location>
        <begin position="1067"/>
        <end position="1076"/>
    </location>
</feature>
<feature type="region of interest" description="Disordered" evidence="4">
    <location>
        <begin position="361"/>
        <end position="384"/>
    </location>
</feature>
<dbReference type="PROSITE" id="PS50086">
    <property type="entry name" value="TBC_RABGAP"/>
    <property type="match status" value="1"/>
</dbReference>
<feature type="compositionally biased region" description="Polar residues" evidence="4">
    <location>
        <begin position="157"/>
        <end position="166"/>
    </location>
</feature>
<dbReference type="OrthoDB" id="159449at2759"/>
<evidence type="ECO:0000256" key="2">
    <source>
        <dbReference type="ARBA" id="ARBA00023054"/>
    </source>
</evidence>
<feature type="compositionally biased region" description="Low complexity" evidence="4">
    <location>
        <begin position="101"/>
        <end position="120"/>
    </location>
</feature>
<feature type="region of interest" description="Disordered" evidence="4">
    <location>
        <begin position="745"/>
        <end position="848"/>
    </location>
</feature>